<dbReference type="Proteomes" id="UP000664369">
    <property type="component" value="Unassembled WGS sequence"/>
</dbReference>
<evidence type="ECO:0000313" key="1">
    <source>
        <dbReference type="EMBL" id="MBO2011592.1"/>
    </source>
</evidence>
<gene>
    <name evidence="1" type="ORF">J4E00_21175</name>
</gene>
<proteinExistence type="predicted"/>
<accession>A0ABS3QK25</accession>
<sequence>MDSQTRFFQSLATAPVQTRVKNLLGKGLHQPGDVKLNLGKYLWYLG</sequence>
<comment type="caution">
    <text evidence="1">The sequence shown here is derived from an EMBL/GenBank/DDBJ whole genome shotgun (WGS) entry which is preliminary data.</text>
</comment>
<protein>
    <submittedName>
        <fullName evidence="1">Uncharacterized protein</fullName>
    </submittedName>
</protein>
<keyword evidence="2" id="KW-1185">Reference proteome</keyword>
<dbReference type="EMBL" id="JAGETZ010000012">
    <property type="protein sequence ID" value="MBO2011592.1"/>
    <property type="molecule type" value="Genomic_DNA"/>
</dbReference>
<name>A0ABS3QK25_9BACT</name>
<evidence type="ECO:0000313" key="2">
    <source>
        <dbReference type="Proteomes" id="UP000664369"/>
    </source>
</evidence>
<organism evidence="1 2">
    <name type="scientific">Hymenobacter negativus</name>
    <dbReference type="NCBI Taxonomy" id="2795026"/>
    <lineage>
        <taxon>Bacteria</taxon>
        <taxon>Pseudomonadati</taxon>
        <taxon>Bacteroidota</taxon>
        <taxon>Cytophagia</taxon>
        <taxon>Cytophagales</taxon>
        <taxon>Hymenobacteraceae</taxon>
        <taxon>Hymenobacter</taxon>
    </lineage>
</organism>
<dbReference type="RefSeq" id="WP_208177286.1">
    <property type="nucleotide sequence ID" value="NZ_JAGETZ010000012.1"/>
</dbReference>
<reference evidence="1 2" key="1">
    <citation type="submission" date="2021-03" db="EMBL/GenBank/DDBJ databases">
        <authorList>
            <person name="Kim M.K."/>
        </authorList>
    </citation>
    <scope>NUCLEOTIDE SEQUENCE [LARGE SCALE GENOMIC DNA]</scope>
    <source>
        <strain evidence="1 2">BT442</strain>
    </source>
</reference>